<dbReference type="InterPro" id="IPR037079">
    <property type="entry name" value="AF2212/PG0164-like_sf"/>
</dbReference>
<dbReference type="InterPro" id="IPR015018">
    <property type="entry name" value="DUF1905"/>
</dbReference>
<keyword evidence="2" id="KW-1185">Reference proteome</keyword>
<proteinExistence type="predicted"/>
<gene>
    <name evidence="1" type="ORF">EQG66_12495</name>
</gene>
<organism evidence="1 2">
    <name type="scientific">Sphingobium fluviale</name>
    <dbReference type="NCBI Taxonomy" id="2506423"/>
    <lineage>
        <taxon>Bacteria</taxon>
        <taxon>Pseudomonadati</taxon>
        <taxon>Pseudomonadota</taxon>
        <taxon>Alphaproteobacteria</taxon>
        <taxon>Sphingomonadales</taxon>
        <taxon>Sphingomonadaceae</taxon>
        <taxon>Sphingobium</taxon>
    </lineage>
</organism>
<dbReference type="OrthoDB" id="9808666at2"/>
<dbReference type="Pfam" id="PF08922">
    <property type="entry name" value="DUF1905"/>
    <property type="match status" value="1"/>
</dbReference>
<accession>A0A4V1N387</accession>
<name>A0A4V1N387_9SPHN</name>
<protein>
    <submittedName>
        <fullName evidence="1">DUF1905 domain-containing protein</fullName>
    </submittedName>
</protein>
<dbReference type="AlphaFoldDB" id="A0A4V1N387"/>
<comment type="caution">
    <text evidence="1">The sequence shown here is derived from an EMBL/GenBank/DDBJ whole genome shotgun (WGS) entry which is preliminary data.</text>
</comment>
<dbReference type="EMBL" id="SBKP01000014">
    <property type="protein sequence ID" value="RXR26525.1"/>
    <property type="molecule type" value="Genomic_DNA"/>
</dbReference>
<dbReference type="Gene3D" id="2.40.30.100">
    <property type="entry name" value="AF2212/PG0164-like"/>
    <property type="match status" value="1"/>
</dbReference>
<dbReference type="SUPFAM" id="SSF141694">
    <property type="entry name" value="AF2212/PG0164-like"/>
    <property type="match status" value="1"/>
</dbReference>
<dbReference type="RefSeq" id="WP_129404931.1">
    <property type="nucleotide sequence ID" value="NZ_SBKP01000014.1"/>
</dbReference>
<sequence length="101" mass="11071">MRMFEEVIETRCPLIKWSGDKASWFFIILSGDVVGEIHYAAMGRTGGFGSVKVRATIGDTTWETSLFPSKEMGGFMLPVKAAVRKAEGLAEGDEVALTLRI</sequence>
<evidence type="ECO:0000313" key="1">
    <source>
        <dbReference type="EMBL" id="RXR26525.1"/>
    </source>
</evidence>
<reference evidence="2" key="1">
    <citation type="submission" date="2019-01" db="EMBL/GenBank/DDBJ databases">
        <title>Cytophagaceae bacterium strain CAR-16.</title>
        <authorList>
            <person name="Chen W.-M."/>
        </authorList>
    </citation>
    <scope>NUCLEOTIDE SEQUENCE [LARGE SCALE GENOMIC DNA]</scope>
    <source>
        <strain evidence="2">CHR27</strain>
    </source>
</reference>
<evidence type="ECO:0000313" key="2">
    <source>
        <dbReference type="Proteomes" id="UP000290958"/>
    </source>
</evidence>
<dbReference type="Proteomes" id="UP000290958">
    <property type="component" value="Unassembled WGS sequence"/>
</dbReference>